<evidence type="ECO:0000313" key="3">
    <source>
        <dbReference type="Proteomes" id="UP000708208"/>
    </source>
</evidence>
<keyword evidence="1" id="KW-0732">Signal</keyword>
<evidence type="ECO:0000256" key="1">
    <source>
        <dbReference type="SAM" id="SignalP"/>
    </source>
</evidence>
<proteinExistence type="predicted"/>
<feature type="signal peptide" evidence="1">
    <location>
        <begin position="1"/>
        <end position="42"/>
    </location>
</feature>
<evidence type="ECO:0000313" key="2">
    <source>
        <dbReference type="EMBL" id="CAG7728213.1"/>
    </source>
</evidence>
<gene>
    <name evidence="2" type="ORF">AFUS01_LOCUS17013</name>
</gene>
<protein>
    <recommendedName>
        <fullName evidence="4">Secreted protein</fullName>
    </recommendedName>
</protein>
<feature type="chain" id="PRO_5035259308" description="Secreted protein" evidence="1">
    <location>
        <begin position="43"/>
        <end position="134"/>
    </location>
</feature>
<keyword evidence="3" id="KW-1185">Reference proteome</keyword>
<feature type="non-terminal residue" evidence="2">
    <location>
        <position position="134"/>
    </location>
</feature>
<reference evidence="2" key="1">
    <citation type="submission" date="2021-06" db="EMBL/GenBank/DDBJ databases">
        <authorList>
            <person name="Hodson N. C."/>
            <person name="Mongue J. A."/>
            <person name="Jaron S. K."/>
        </authorList>
    </citation>
    <scope>NUCLEOTIDE SEQUENCE</scope>
</reference>
<dbReference type="EMBL" id="CAJVCH010160078">
    <property type="protein sequence ID" value="CAG7728213.1"/>
    <property type="molecule type" value="Genomic_DNA"/>
</dbReference>
<accession>A0A8J2JVJ4</accession>
<dbReference type="AlphaFoldDB" id="A0A8J2JVJ4"/>
<organism evidence="2 3">
    <name type="scientific">Allacma fusca</name>
    <dbReference type="NCBI Taxonomy" id="39272"/>
    <lineage>
        <taxon>Eukaryota</taxon>
        <taxon>Metazoa</taxon>
        <taxon>Ecdysozoa</taxon>
        <taxon>Arthropoda</taxon>
        <taxon>Hexapoda</taxon>
        <taxon>Collembola</taxon>
        <taxon>Symphypleona</taxon>
        <taxon>Sminthuridae</taxon>
        <taxon>Allacma</taxon>
    </lineage>
</organism>
<evidence type="ECO:0008006" key="4">
    <source>
        <dbReference type="Google" id="ProtNLM"/>
    </source>
</evidence>
<feature type="non-terminal residue" evidence="2">
    <location>
        <position position="1"/>
    </location>
</feature>
<dbReference type="Proteomes" id="UP000708208">
    <property type="component" value="Unassembled WGS sequence"/>
</dbReference>
<comment type="caution">
    <text evidence="2">The sequence shown here is derived from an EMBL/GenBank/DDBJ whole genome shotgun (WGS) entry which is preliminary data.</text>
</comment>
<sequence length="134" mass="14722">TRFNYNVRTRVPDLHSRQSKMRIITALLLCLIAALQVSQCVSQKYGSACGVEGKCDSRSGMITCSTHNVCTCPDSESMIYNSEEDTCVGRIGTVCYTRSLTTPSLMRTCVVGTECIPITRYSVFGICEKVSASR</sequence>
<name>A0A8J2JVJ4_9HEXA</name>